<keyword evidence="1" id="KW-0472">Membrane</keyword>
<evidence type="ECO:0000256" key="1">
    <source>
        <dbReference type="SAM" id="Phobius"/>
    </source>
</evidence>
<keyword evidence="1" id="KW-1133">Transmembrane helix</keyword>
<evidence type="ECO:0000313" key="3">
    <source>
        <dbReference type="Proteomes" id="UP000033750"/>
    </source>
</evidence>
<sequence>MFSFLSSSTALSLELWLPPVVGFAAFSAFLISLIIEDISASFCSYSVYELTLLVWKLDFILFNSANLLLPVSDITGSVYVELVTKVFVYDVWFFSASAIKAFNWLFQSSVGDVVLSVTISFFAFSNVSVALLLVFKNPLSE</sequence>
<protein>
    <submittedName>
        <fullName evidence="2">Uncharacterized protein</fullName>
    </submittedName>
</protein>
<evidence type="ECO:0000313" key="2">
    <source>
        <dbReference type="EMBL" id="KKB26588.1"/>
    </source>
</evidence>
<reference evidence="2 3" key="1">
    <citation type="submission" date="2015-03" db="EMBL/GenBank/DDBJ databases">
        <title>Genome sequence of Mycoplasma meleagridis strain ATCC 25294.</title>
        <authorList>
            <person name="Yacoub E."/>
            <person name="Blanchard A."/>
            <person name="Sirand-Pugnet P."/>
            <person name="Mardassi B.B.A."/>
        </authorList>
    </citation>
    <scope>NUCLEOTIDE SEQUENCE [LARGE SCALE GENOMIC DNA]</scope>
    <source>
        <strain evidence="2 3">ATCC 25294</strain>
    </source>
</reference>
<organism evidence="2 3">
    <name type="scientific">Mycoplasmopsis meleagridis ATCC 25294</name>
    <dbReference type="NCBI Taxonomy" id="1264554"/>
    <lineage>
        <taxon>Bacteria</taxon>
        <taxon>Bacillati</taxon>
        <taxon>Mycoplasmatota</taxon>
        <taxon>Mycoplasmoidales</taxon>
        <taxon>Metamycoplasmataceae</taxon>
        <taxon>Mycoplasmopsis</taxon>
    </lineage>
</organism>
<accession>A0A0F5H058</accession>
<feature type="transmembrane region" description="Helical" evidence="1">
    <location>
        <begin position="86"/>
        <end position="106"/>
    </location>
</feature>
<feature type="transmembrane region" description="Helical" evidence="1">
    <location>
        <begin position="113"/>
        <end position="135"/>
    </location>
</feature>
<proteinExistence type="predicted"/>
<feature type="transmembrane region" description="Helical" evidence="1">
    <location>
        <begin position="15"/>
        <end position="35"/>
    </location>
</feature>
<comment type="caution">
    <text evidence="2">The sequence shown here is derived from an EMBL/GenBank/DDBJ whole genome shotgun (WGS) entry which is preliminary data.</text>
</comment>
<keyword evidence="1" id="KW-0812">Transmembrane</keyword>
<name>A0A0F5H058_9BACT</name>
<keyword evidence="3" id="KW-1185">Reference proteome</keyword>
<gene>
    <name evidence="2" type="ORF">MMELEA_02330</name>
</gene>
<dbReference type="Proteomes" id="UP000033750">
    <property type="component" value="Unassembled WGS sequence"/>
</dbReference>
<dbReference type="AlphaFoldDB" id="A0A0F5H058"/>
<feature type="transmembrane region" description="Helical" evidence="1">
    <location>
        <begin position="47"/>
        <end position="66"/>
    </location>
</feature>
<dbReference type="EMBL" id="JZXN01000021">
    <property type="protein sequence ID" value="KKB26588.1"/>
    <property type="molecule type" value="Genomic_DNA"/>
</dbReference>